<dbReference type="AlphaFoldDB" id="A0A4C1SX47"/>
<feature type="non-terminal residue" evidence="1">
    <location>
        <position position="88"/>
    </location>
</feature>
<keyword evidence="2" id="KW-1185">Reference proteome</keyword>
<organism evidence="1 2">
    <name type="scientific">Eumeta variegata</name>
    <name type="common">Bagworm moth</name>
    <name type="synonym">Eumeta japonica</name>
    <dbReference type="NCBI Taxonomy" id="151549"/>
    <lineage>
        <taxon>Eukaryota</taxon>
        <taxon>Metazoa</taxon>
        <taxon>Ecdysozoa</taxon>
        <taxon>Arthropoda</taxon>
        <taxon>Hexapoda</taxon>
        <taxon>Insecta</taxon>
        <taxon>Pterygota</taxon>
        <taxon>Neoptera</taxon>
        <taxon>Endopterygota</taxon>
        <taxon>Lepidoptera</taxon>
        <taxon>Glossata</taxon>
        <taxon>Ditrysia</taxon>
        <taxon>Tineoidea</taxon>
        <taxon>Psychidae</taxon>
        <taxon>Oiketicinae</taxon>
        <taxon>Eumeta</taxon>
    </lineage>
</organism>
<dbReference type="EMBL" id="BGZK01011415">
    <property type="protein sequence ID" value="GBP06759.1"/>
    <property type="molecule type" value="Genomic_DNA"/>
</dbReference>
<gene>
    <name evidence="1" type="ORF">EVAR_72675_1</name>
</gene>
<comment type="caution">
    <text evidence="1">The sequence shown here is derived from an EMBL/GenBank/DDBJ whole genome shotgun (WGS) entry which is preliminary data.</text>
</comment>
<dbReference type="OrthoDB" id="8050413at2759"/>
<proteinExistence type="predicted"/>
<dbReference type="Proteomes" id="UP000299102">
    <property type="component" value="Unassembled WGS sequence"/>
</dbReference>
<name>A0A4C1SX47_EUMVA</name>
<protein>
    <submittedName>
        <fullName evidence="1">Uncharacterized protein</fullName>
    </submittedName>
</protein>
<evidence type="ECO:0000313" key="2">
    <source>
        <dbReference type="Proteomes" id="UP000299102"/>
    </source>
</evidence>
<sequence>MDSIALWLEDENESVDRVTRRILRDRSDILSLNDRSLDLKVQKRSTRISNIIKLGTVLKLLGQGGYQPYWTRPSVRAIPTVDVSLFER</sequence>
<reference evidence="1 2" key="1">
    <citation type="journal article" date="2019" name="Commun. Biol.">
        <title>The bagworm genome reveals a unique fibroin gene that provides high tensile strength.</title>
        <authorList>
            <person name="Kono N."/>
            <person name="Nakamura H."/>
            <person name="Ohtoshi R."/>
            <person name="Tomita M."/>
            <person name="Numata K."/>
            <person name="Arakawa K."/>
        </authorList>
    </citation>
    <scope>NUCLEOTIDE SEQUENCE [LARGE SCALE GENOMIC DNA]</scope>
</reference>
<evidence type="ECO:0000313" key="1">
    <source>
        <dbReference type="EMBL" id="GBP06759.1"/>
    </source>
</evidence>
<accession>A0A4C1SX47</accession>